<keyword evidence="6" id="KW-1185">Reference proteome</keyword>
<keyword evidence="3 4" id="KW-0732">Signal</keyword>
<proteinExistence type="inferred from homology"/>
<dbReference type="PANTHER" id="PTHR38425:SF1">
    <property type="entry name" value="LONG CHRONOLOGICAL LIFESPAN PROTEIN 2"/>
    <property type="match status" value="1"/>
</dbReference>
<protein>
    <recommendedName>
        <fullName evidence="2">Long chronological lifespan protein 2</fullName>
    </recommendedName>
</protein>
<evidence type="ECO:0000313" key="5">
    <source>
        <dbReference type="EMBL" id="GAA5795525.1"/>
    </source>
</evidence>
<name>A0ABP9XL47_9FUNG</name>
<organism evidence="5 6">
    <name type="scientific">Helicostylum pulchrum</name>
    <dbReference type="NCBI Taxonomy" id="562976"/>
    <lineage>
        <taxon>Eukaryota</taxon>
        <taxon>Fungi</taxon>
        <taxon>Fungi incertae sedis</taxon>
        <taxon>Mucoromycota</taxon>
        <taxon>Mucoromycotina</taxon>
        <taxon>Mucoromycetes</taxon>
        <taxon>Mucorales</taxon>
        <taxon>Mucorineae</taxon>
        <taxon>Mucoraceae</taxon>
        <taxon>Helicostylum</taxon>
    </lineage>
</organism>
<evidence type="ECO:0000256" key="4">
    <source>
        <dbReference type="SAM" id="SignalP"/>
    </source>
</evidence>
<dbReference type="InterPro" id="IPR034543">
    <property type="entry name" value="LCL2"/>
</dbReference>
<evidence type="ECO:0000256" key="1">
    <source>
        <dbReference type="ARBA" id="ARBA00010545"/>
    </source>
</evidence>
<evidence type="ECO:0000256" key="3">
    <source>
        <dbReference type="ARBA" id="ARBA00022729"/>
    </source>
</evidence>
<comment type="similarity">
    <text evidence="1">Belongs to the LCL2 family.</text>
</comment>
<gene>
    <name evidence="5" type="ORF">HPULCUR_000883</name>
</gene>
<dbReference type="Proteomes" id="UP001476247">
    <property type="component" value="Unassembled WGS sequence"/>
</dbReference>
<evidence type="ECO:0000313" key="6">
    <source>
        <dbReference type="Proteomes" id="UP001476247"/>
    </source>
</evidence>
<sequence>MNLTGMSPKRFFIIFCFLLLAHELVAFDIKSLLFGEKSQDDEPSPSVVFGTPLSYNAKSNRAEIECKDYICQDTEDCVKTPLDCPCRLATDKKCRVGDWYVCINGQESCDELA</sequence>
<dbReference type="EMBL" id="BAABUJ010000005">
    <property type="protein sequence ID" value="GAA5795525.1"/>
    <property type="molecule type" value="Genomic_DNA"/>
</dbReference>
<comment type="caution">
    <text evidence="5">The sequence shown here is derived from an EMBL/GenBank/DDBJ whole genome shotgun (WGS) entry which is preliminary data.</text>
</comment>
<accession>A0ABP9XL47</accession>
<dbReference type="PANTHER" id="PTHR38425">
    <property type="entry name" value="LONG CHRONOLOGICAL LIFESPAN PROTEIN 2"/>
    <property type="match status" value="1"/>
</dbReference>
<feature type="chain" id="PRO_5045747789" description="Long chronological lifespan protein 2" evidence="4">
    <location>
        <begin position="27"/>
        <end position="113"/>
    </location>
</feature>
<evidence type="ECO:0000256" key="2">
    <source>
        <dbReference type="ARBA" id="ARBA00018534"/>
    </source>
</evidence>
<feature type="signal peptide" evidence="4">
    <location>
        <begin position="1"/>
        <end position="26"/>
    </location>
</feature>
<reference evidence="5 6" key="1">
    <citation type="submission" date="2024-04" db="EMBL/GenBank/DDBJ databases">
        <title>genome sequences of Mucor flavus KT1a and Helicostylum pulchrum KT1b strains isolation_sourced from the surface of a dry-aged beef.</title>
        <authorList>
            <person name="Toyotome T."/>
            <person name="Hosono M."/>
            <person name="Torimaru M."/>
            <person name="Fukuda K."/>
            <person name="Mikami N."/>
        </authorList>
    </citation>
    <scope>NUCLEOTIDE SEQUENCE [LARGE SCALE GENOMIC DNA]</scope>
    <source>
        <strain evidence="5 6">KT1b</strain>
    </source>
</reference>